<accession>A0A9P0E6K4</accession>
<protein>
    <submittedName>
        <fullName evidence="2">Uncharacterized protein</fullName>
    </submittedName>
</protein>
<sequence>MARFFTHVLSVCGSSALFQSPLASNTSDAAGGVAQDSPGVPLSDYWFKLWKMRLDHDKSKHIRFTLRKNTCPPVYIENNQIPQTDTDPANLRPELVPVPPERDLLDPEERVHGLGAAQPEPAVGEGRHPGSPL</sequence>
<name>A0A9P0E6K4_NEZVI</name>
<keyword evidence="3" id="KW-1185">Reference proteome</keyword>
<dbReference type="AlphaFoldDB" id="A0A9P0E6K4"/>
<feature type="compositionally biased region" description="Polar residues" evidence="1">
    <location>
        <begin position="78"/>
        <end position="87"/>
    </location>
</feature>
<feature type="compositionally biased region" description="Basic and acidic residues" evidence="1">
    <location>
        <begin position="100"/>
        <end position="112"/>
    </location>
</feature>
<proteinExistence type="predicted"/>
<dbReference type="Proteomes" id="UP001152798">
    <property type="component" value="Chromosome 1"/>
</dbReference>
<dbReference type="OrthoDB" id="6617426at2759"/>
<evidence type="ECO:0000313" key="3">
    <source>
        <dbReference type="Proteomes" id="UP001152798"/>
    </source>
</evidence>
<evidence type="ECO:0000256" key="1">
    <source>
        <dbReference type="SAM" id="MobiDB-lite"/>
    </source>
</evidence>
<reference evidence="2" key="1">
    <citation type="submission" date="2022-01" db="EMBL/GenBank/DDBJ databases">
        <authorList>
            <person name="King R."/>
        </authorList>
    </citation>
    <scope>NUCLEOTIDE SEQUENCE</scope>
</reference>
<feature type="region of interest" description="Disordered" evidence="1">
    <location>
        <begin position="78"/>
        <end position="133"/>
    </location>
</feature>
<organism evidence="2 3">
    <name type="scientific">Nezara viridula</name>
    <name type="common">Southern green stink bug</name>
    <name type="synonym">Cimex viridulus</name>
    <dbReference type="NCBI Taxonomy" id="85310"/>
    <lineage>
        <taxon>Eukaryota</taxon>
        <taxon>Metazoa</taxon>
        <taxon>Ecdysozoa</taxon>
        <taxon>Arthropoda</taxon>
        <taxon>Hexapoda</taxon>
        <taxon>Insecta</taxon>
        <taxon>Pterygota</taxon>
        <taxon>Neoptera</taxon>
        <taxon>Paraneoptera</taxon>
        <taxon>Hemiptera</taxon>
        <taxon>Heteroptera</taxon>
        <taxon>Panheteroptera</taxon>
        <taxon>Pentatomomorpha</taxon>
        <taxon>Pentatomoidea</taxon>
        <taxon>Pentatomidae</taxon>
        <taxon>Pentatominae</taxon>
        <taxon>Nezara</taxon>
    </lineage>
</organism>
<gene>
    <name evidence="2" type="ORF">NEZAVI_LOCUS15</name>
</gene>
<evidence type="ECO:0000313" key="2">
    <source>
        <dbReference type="EMBL" id="CAH1388371.1"/>
    </source>
</evidence>
<dbReference type="EMBL" id="OV725077">
    <property type="protein sequence ID" value="CAH1388371.1"/>
    <property type="molecule type" value="Genomic_DNA"/>
</dbReference>